<keyword evidence="1" id="KW-0812">Transmembrane</keyword>
<dbReference type="EMBL" id="JACOQK010000001">
    <property type="protein sequence ID" value="MBC5786948.1"/>
    <property type="molecule type" value="Genomic_DNA"/>
</dbReference>
<gene>
    <name evidence="2" type="ORF">H8Z77_02775</name>
</gene>
<evidence type="ECO:0000313" key="3">
    <source>
        <dbReference type="Proteomes" id="UP000649151"/>
    </source>
</evidence>
<accession>A0ABR7IPD4</accession>
<feature type="transmembrane region" description="Helical" evidence="1">
    <location>
        <begin position="176"/>
        <end position="197"/>
    </location>
</feature>
<reference evidence="2 3" key="1">
    <citation type="submission" date="2020-08" db="EMBL/GenBank/DDBJ databases">
        <title>Genome public.</title>
        <authorList>
            <person name="Liu C."/>
            <person name="Sun Q."/>
        </authorList>
    </citation>
    <scope>NUCLEOTIDE SEQUENCE [LARGE SCALE GENOMIC DNA]</scope>
    <source>
        <strain evidence="2 3">NSJ-27</strain>
    </source>
</reference>
<evidence type="ECO:0008006" key="4">
    <source>
        <dbReference type="Google" id="ProtNLM"/>
    </source>
</evidence>
<sequence>MRKQQDRTLITCGITVILYSILVQLINMGRLLFTYWEEGQSLDETYSYLNLFLCFVLISILIGGILLLIRGKRLEFTKPGLLAGAALVFCLGAASILLWSESQTEPWNYFQYTAVIFLQGVIYLLGAIHLLKKLVVAAPVCVLLLAMSGWVIYSYTVALPTGNQLDHIFPSVFQMMSMWGIAIFLIGEGIAILVYAIKERKILDSEEEGEL</sequence>
<evidence type="ECO:0000313" key="2">
    <source>
        <dbReference type="EMBL" id="MBC5786948.1"/>
    </source>
</evidence>
<name>A0ABR7IPD4_9CLOT</name>
<feature type="transmembrane region" description="Helical" evidence="1">
    <location>
        <begin position="81"/>
        <end position="100"/>
    </location>
</feature>
<feature type="transmembrane region" description="Helical" evidence="1">
    <location>
        <begin position="106"/>
        <end position="127"/>
    </location>
</feature>
<keyword evidence="1" id="KW-1133">Transmembrane helix</keyword>
<dbReference type="RefSeq" id="WP_186996119.1">
    <property type="nucleotide sequence ID" value="NZ_JACOQK010000001.1"/>
</dbReference>
<feature type="transmembrane region" description="Helical" evidence="1">
    <location>
        <begin position="7"/>
        <end position="26"/>
    </location>
</feature>
<proteinExistence type="predicted"/>
<feature type="transmembrane region" description="Helical" evidence="1">
    <location>
        <begin position="46"/>
        <end position="69"/>
    </location>
</feature>
<feature type="transmembrane region" description="Helical" evidence="1">
    <location>
        <begin position="134"/>
        <end position="156"/>
    </location>
</feature>
<keyword evidence="3" id="KW-1185">Reference proteome</keyword>
<evidence type="ECO:0000256" key="1">
    <source>
        <dbReference type="SAM" id="Phobius"/>
    </source>
</evidence>
<dbReference type="Proteomes" id="UP000649151">
    <property type="component" value="Unassembled WGS sequence"/>
</dbReference>
<keyword evidence="1" id="KW-0472">Membrane</keyword>
<comment type="caution">
    <text evidence="2">The sequence shown here is derived from an EMBL/GenBank/DDBJ whole genome shotgun (WGS) entry which is preliminary data.</text>
</comment>
<protein>
    <recommendedName>
        <fullName evidence="4">DUF998 domain-containing protein</fullName>
    </recommendedName>
</protein>
<organism evidence="2 3">
    <name type="scientific">Clostridium facile</name>
    <dbReference type="NCBI Taxonomy" id="2763035"/>
    <lineage>
        <taxon>Bacteria</taxon>
        <taxon>Bacillati</taxon>
        <taxon>Bacillota</taxon>
        <taxon>Clostridia</taxon>
        <taxon>Eubacteriales</taxon>
        <taxon>Clostridiaceae</taxon>
        <taxon>Clostridium</taxon>
    </lineage>
</organism>